<dbReference type="RefSeq" id="YP_009203981.1">
    <property type="nucleotide sequence ID" value="NC_028857.1"/>
</dbReference>
<accession>A0A0K1LP14</accession>
<sequence length="71" mass="8091">MKTLEIVVKNVELAREIAAQVKAEIVSEKLISKCTLIVLKGSFDQLMDFNDEMFFETNPGAHKEYLKEIMA</sequence>
<dbReference type="KEGG" id="vg:26648192"/>
<protein>
    <submittedName>
        <fullName evidence="1">Uncharacterized protein</fullName>
    </submittedName>
</protein>
<dbReference type="OrthoDB" id="38265at10239"/>
<evidence type="ECO:0000313" key="1">
    <source>
        <dbReference type="EMBL" id="AKU43913.1"/>
    </source>
</evidence>
<dbReference type="EMBL" id="KT001915">
    <property type="protein sequence ID" value="AKU43913.1"/>
    <property type="molecule type" value="Genomic_DNA"/>
</dbReference>
<name>A0A0K1LP14_9CAUD</name>
<keyword evidence="2" id="KW-1185">Reference proteome</keyword>
<reference evidence="1 2" key="1">
    <citation type="journal article" date="2015" name="Genome Announc.">
        <title>Complete Genome Sequence of Citrobacter freundii Myophage Merlin.</title>
        <authorList>
            <person name="LeSage K.C."/>
            <person name="Hargrove E.C."/>
            <person name="Cahill J.L."/>
            <person name="Rasche E.S."/>
            <person name="Kuty Everett G.F."/>
        </authorList>
    </citation>
    <scope>NUCLEOTIDE SEQUENCE [LARGE SCALE GENOMIC DNA]</scope>
</reference>
<gene>
    <name evidence="1" type="ORF">CPT_Merlin267</name>
</gene>
<dbReference type="Proteomes" id="UP000204280">
    <property type="component" value="Segment"/>
</dbReference>
<proteinExistence type="predicted"/>
<dbReference type="GeneID" id="26648192"/>
<organism evidence="1 2">
    <name type="scientific">Citrobacter phage Merlin</name>
    <dbReference type="NCBI Taxonomy" id="1675602"/>
    <lineage>
        <taxon>Viruses</taxon>
        <taxon>Duplodnaviria</taxon>
        <taxon>Heunggongvirae</taxon>
        <taxon>Uroviricota</taxon>
        <taxon>Caudoviricetes</taxon>
        <taxon>Pantevenvirales</taxon>
        <taxon>Straboviridae</taxon>
        <taxon>Tevenvirinae</taxon>
        <taxon>Moonvirus</taxon>
        <taxon>Moonvirus merlin</taxon>
    </lineage>
</organism>
<evidence type="ECO:0000313" key="2">
    <source>
        <dbReference type="Proteomes" id="UP000204280"/>
    </source>
</evidence>